<protein>
    <submittedName>
        <fullName evidence="1">Uncharacterized protein</fullName>
    </submittedName>
</protein>
<reference evidence="1" key="1">
    <citation type="journal article" date="2019" name="BMC Genomics">
        <title>A new reference genome for Sorghum bicolor reveals high levels of sequence similarity between sweet and grain genotypes: implications for the genetics of sugar metabolism.</title>
        <authorList>
            <person name="Cooper E.A."/>
            <person name="Brenton Z.W."/>
            <person name="Flinn B.S."/>
            <person name="Jenkins J."/>
            <person name="Shu S."/>
            <person name="Flowers D."/>
            <person name="Luo F."/>
            <person name="Wang Y."/>
            <person name="Xia P."/>
            <person name="Barry K."/>
            <person name="Daum C."/>
            <person name="Lipzen A."/>
            <person name="Yoshinaga Y."/>
            <person name="Schmutz J."/>
            <person name="Saski C."/>
            <person name="Vermerris W."/>
            <person name="Kresovich S."/>
        </authorList>
    </citation>
    <scope>NUCLEOTIDE SEQUENCE</scope>
</reference>
<sequence>MWRWGGRLTWSWETWEQRECEQRIWDWEWRRATRVGVNLQELNLSVYFSFLCFVVHLQHQLPMFRASPRVPNALSQFMIFGLRKQPLLFLSKQPLMFFVFGTLNEFKWKNDLL</sequence>
<proteinExistence type="predicted"/>
<dbReference type="AlphaFoldDB" id="A0A921QMS9"/>
<gene>
    <name evidence="1" type="ORF">BDA96_06G010000</name>
</gene>
<dbReference type="EMBL" id="CM027685">
    <property type="protein sequence ID" value="KAG0524918.1"/>
    <property type="molecule type" value="Genomic_DNA"/>
</dbReference>
<evidence type="ECO:0000313" key="2">
    <source>
        <dbReference type="Proteomes" id="UP000807115"/>
    </source>
</evidence>
<comment type="caution">
    <text evidence="1">The sequence shown here is derived from an EMBL/GenBank/DDBJ whole genome shotgun (WGS) entry which is preliminary data.</text>
</comment>
<name>A0A921QMS9_SORBI</name>
<reference evidence="1" key="2">
    <citation type="submission" date="2020-10" db="EMBL/GenBank/DDBJ databases">
        <authorList>
            <person name="Cooper E.A."/>
            <person name="Brenton Z.W."/>
            <person name="Flinn B.S."/>
            <person name="Jenkins J."/>
            <person name="Shu S."/>
            <person name="Flowers D."/>
            <person name="Luo F."/>
            <person name="Wang Y."/>
            <person name="Xia P."/>
            <person name="Barry K."/>
            <person name="Daum C."/>
            <person name="Lipzen A."/>
            <person name="Yoshinaga Y."/>
            <person name="Schmutz J."/>
            <person name="Saski C."/>
            <person name="Vermerris W."/>
            <person name="Kresovich S."/>
        </authorList>
    </citation>
    <scope>NUCLEOTIDE SEQUENCE</scope>
</reference>
<organism evidence="1 2">
    <name type="scientific">Sorghum bicolor</name>
    <name type="common">Sorghum</name>
    <name type="synonym">Sorghum vulgare</name>
    <dbReference type="NCBI Taxonomy" id="4558"/>
    <lineage>
        <taxon>Eukaryota</taxon>
        <taxon>Viridiplantae</taxon>
        <taxon>Streptophyta</taxon>
        <taxon>Embryophyta</taxon>
        <taxon>Tracheophyta</taxon>
        <taxon>Spermatophyta</taxon>
        <taxon>Magnoliopsida</taxon>
        <taxon>Liliopsida</taxon>
        <taxon>Poales</taxon>
        <taxon>Poaceae</taxon>
        <taxon>PACMAD clade</taxon>
        <taxon>Panicoideae</taxon>
        <taxon>Andropogonodae</taxon>
        <taxon>Andropogoneae</taxon>
        <taxon>Sorghinae</taxon>
        <taxon>Sorghum</taxon>
    </lineage>
</organism>
<evidence type="ECO:0000313" key="1">
    <source>
        <dbReference type="EMBL" id="KAG0524918.1"/>
    </source>
</evidence>
<dbReference type="Proteomes" id="UP000807115">
    <property type="component" value="Chromosome 6"/>
</dbReference>
<accession>A0A921QMS9</accession>